<sequence length="201" mass="23635">MSELKKQNKKAKAVQRVMPENIFRDIDPRDPIVVLDDIISHLQEMQDALIEERELKFKRQNGRQHKSKIVAASSHPLVAGARRYAELTQVFLDEFWFEQQKHLIQYGLDIPIDDIASEIERLTWFYPVILSKSWRYVTEQKSPPQIPRRANIINLPSSREVLIDCVGKSEKALLSFSKKRTEQRERTAEMLKLLEQIKERV</sequence>
<name>A0A2M6WL98_9BACT</name>
<reference evidence="2" key="1">
    <citation type="submission" date="2017-09" db="EMBL/GenBank/DDBJ databases">
        <title>Depth-based differentiation of microbial function through sediment-hosted aquifers and enrichment of novel symbionts in the deep terrestrial subsurface.</title>
        <authorList>
            <person name="Probst A.J."/>
            <person name="Ladd B."/>
            <person name="Jarett J.K."/>
            <person name="Geller-Mcgrath D.E."/>
            <person name="Sieber C.M.K."/>
            <person name="Emerson J.B."/>
            <person name="Anantharaman K."/>
            <person name="Thomas B.C."/>
            <person name="Malmstrom R."/>
            <person name="Stieglmeier M."/>
            <person name="Klingl A."/>
            <person name="Woyke T."/>
            <person name="Ryan C.M."/>
            <person name="Banfield J.F."/>
        </authorList>
    </citation>
    <scope>NUCLEOTIDE SEQUENCE [LARGE SCALE GENOMIC DNA]</scope>
</reference>
<proteinExistence type="predicted"/>
<evidence type="ECO:0000313" key="2">
    <source>
        <dbReference type="Proteomes" id="UP000229335"/>
    </source>
</evidence>
<dbReference type="Proteomes" id="UP000229335">
    <property type="component" value="Unassembled WGS sequence"/>
</dbReference>
<gene>
    <name evidence="1" type="ORF">COU00_03565</name>
</gene>
<dbReference type="AlphaFoldDB" id="A0A2M6WL98"/>
<dbReference type="EMBL" id="PFAS01000061">
    <property type="protein sequence ID" value="PIT93591.1"/>
    <property type="molecule type" value="Genomic_DNA"/>
</dbReference>
<evidence type="ECO:0000313" key="1">
    <source>
        <dbReference type="EMBL" id="PIT93591.1"/>
    </source>
</evidence>
<accession>A0A2M6WL98</accession>
<organism evidence="1 2">
    <name type="scientific">Candidatus Falkowbacteria bacterium CG10_big_fil_rev_8_21_14_0_10_43_11</name>
    <dbReference type="NCBI Taxonomy" id="1974568"/>
    <lineage>
        <taxon>Bacteria</taxon>
        <taxon>Candidatus Falkowiibacteriota</taxon>
    </lineage>
</organism>
<protein>
    <submittedName>
        <fullName evidence="1">Uncharacterized protein</fullName>
    </submittedName>
</protein>
<comment type="caution">
    <text evidence="1">The sequence shown here is derived from an EMBL/GenBank/DDBJ whole genome shotgun (WGS) entry which is preliminary data.</text>
</comment>